<sequence length="152" mass="16726">MTKALPRTAEGHFDTWVSGGCSGEQKLSEASASTYLISTLTTLAADARDQIAWLDRYRLETDDLALDYENAGGTILVLAETGRIDAVVESRLSRIDATIDAMNGPAHAARWTYEALTTDAGWLTVRRLGREAQNWPVRWQQPMPALRAYSGP</sequence>
<comment type="caution">
    <text evidence="1">The sequence shown here is derived from an EMBL/GenBank/DDBJ whole genome shotgun (WGS) entry which is preliminary data.</text>
</comment>
<dbReference type="RefSeq" id="WP_189315937.1">
    <property type="nucleotide sequence ID" value="NZ_BMQA01000046.1"/>
</dbReference>
<reference evidence="1" key="2">
    <citation type="submission" date="2020-09" db="EMBL/GenBank/DDBJ databases">
        <authorList>
            <person name="Sun Q."/>
            <person name="Ohkuma M."/>
        </authorList>
    </citation>
    <scope>NUCLEOTIDE SEQUENCE</scope>
    <source>
        <strain evidence="1">JCM 3086</strain>
    </source>
</reference>
<evidence type="ECO:0000313" key="2">
    <source>
        <dbReference type="Proteomes" id="UP000657574"/>
    </source>
</evidence>
<dbReference type="Proteomes" id="UP000657574">
    <property type="component" value="Unassembled WGS sequence"/>
</dbReference>
<name>A0A917LD42_9ACTN</name>
<organism evidence="1 2">
    <name type="scientific">Streptomyces brasiliensis</name>
    <dbReference type="NCBI Taxonomy" id="1954"/>
    <lineage>
        <taxon>Bacteria</taxon>
        <taxon>Bacillati</taxon>
        <taxon>Actinomycetota</taxon>
        <taxon>Actinomycetes</taxon>
        <taxon>Kitasatosporales</taxon>
        <taxon>Streptomycetaceae</taxon>
        <taxon>Streptomyces</taxon>
    </lineage>
</organism>
<accession>A0A917LD42</accession>
<proteinExistence type="predicted"/>
<dbReference type="EMBL" id="BMQA01000046">
    <property type="protein sequence ID" value="GGJ54537.1"/>
    <property type="molecule type" value="Genomic_DNA"/>
</dbReference>
<evidence type="ECO:0000313" key="1">
    <source>
        <dbReference type="EMBL" id="GGJ54537.1"/>
    </source>
</evidence>
<dbReference type="AlphaFoldDB" id="A0A917LD42"/>
<gene>
    <name evidence="1" type="ORF">GCM10010121_076450</name>
</gene>
<protein>
    <submittedName>
        <fullName evidence="1">Uncharacterized protein</fullName>
    </submittedName>
</protein>
<keyword evidence="2" id="KW-1185">Reference proteome</keyword>
<reference evidence="1" key="1">
    <citation type="journal article" date="2014" name="Int. J. Syst. Evol. Microbiol.">
        <title>Complete genome sequence of Corynebacterium casei LMG S-19264T (=DSM 44701T), isolated from a smear-ripened cheese.</title>
        <authorList>
            <consortium name="US DOE Joint Genome Institute (JGI-PGF)"/>
            <person name="Walter F."/>
            <person name="Albersmeier A."/>
            <person name="Kalinowski J."/>
            <person name="Ruckert C."/>
        </authorList>
    </citation>
    <scope>NUCLEOTIDE SEQUENCE</scope>
    <source>
        <strain evidence="1">JCM 3086</strain>
    </source>
</reference>